<evidence type="ECO:0000256" key="3">
    <source>
        <dbReference type="ARBA" id="ARBA00022833"/>
    </source>
</evidence>
<dbReference type="InterPro" id="IPR052895">
    <property type="entry name" value="HetReg/Transcr_Mod"/>
</dbReference>
<gene>
    <name evidence="6" type="ORF">AAWM_03640</name>
</gene>
<protein>
    <submittedName>
        <fullName evidence="6">Heterokaryon incompatibility protein 6, OR allele</fullName>
    </submittedName>
</protein>
<dbReference type="InterPro" id="IPR025332">
    <property type="entry name" value="DUF4238"/>
</dbReference>
<dbReference type="Gene3D" id="3.30.60.90">
    <property type="match status" value="1"/>
</dbReference>
<dbReference type="PROSITE" id="PS01159">
    <property type="entry name" value="WW_DOMAIN_1"/>
    <property type="match status" value="1"/>
</dbReference>
<dbReference type="InterPro" id="IPR043145">
    <property type="entry name" value="Znf_ZZ_sf"/>
</dbReference>
<dbReference type="EMBL" id="BDHI01000007">
    <property type="protein sequence ID" value="GCB20755.1"/>
    <property type="molecule type" value="Genomic_DNA"/>
</dbReference>
<keyword evidence="1" id="KW-0479">Metal-binding</keyword>
<evidence type="ECO:0000256" key="1">
    <source>
        <dbReference type="ARBA" id="ARBA00022723"/>
    </source>
</evidence>
<dbReference type="Proteomes" id="UP000286921">
    <property type="component" value="Unassembled WGS sequence"/>
</dbReference>
<dbReference type="InterPro" id="IPR036020">
    <property type="entry name" value="WW_dom_sf"/>
</dbReference>
<feature type="compositionally biased region" description="Polar residues" evidence="4">
    <location>
        <begin position="695"/>
        <end position="708"/>
    </location>
</feature>
<reference evidence="6 7" key="1">
    <citation type="submission" date="2016-09" db="EMBL/GenBank/DDBJ databases">
        <title>Aspergillus awamori IFM 58123T.</title>
        <authorList>
            <person name="Kusuya Y."/>
            <person name="Shimizu M."/>
            <person name="Takahashi H."/>
            <person name="Yaguchi T."/>
        </authorList>
    </citation>
    <scope>NUCLEOTIDE SEQUENCE [LARGE SCALE GENOMIC DNA]</scope>
    <source>
        <strain evidence="6 7">IFM 58123</strain>
    </source>
</reference>
<dbReference type="STRING" id="105351.A0A401KNA7"/>
<dbReference type="PROSITE" id="PS50020">
    <property type="entry name" value="WW_DOMAIN_2"/>
    <property type="match status" value="1"/>
</dbReference>
<dbReference type="Pfam" id="PF06985">
    <property type="entry name" value="HET"/>
    <property type="match status" value="1"/>
</dbReference>
<feature type="compositionally biased region" description="Polar residues" evidence="4">
    <location>
        <begin position="619"/>
        <end position="640"/>
    </location>
</feature>
<dbReference type="GO" id="GO:0008270">
    <property type="term" value="F:zinc ion binding"/>
    <property type="evidence" value="ECO:0007669"/>
    <property type="project" value="UniProtKB-KW"/>
</dbReference>
<comment type="caution">
    <text evidence="6">The sequence shown here is derived from an EMBL/GenBank/DDBJ whole genome shotgun (WGS) entry which is preliminary data.</text>
</comment>
<feature type="compositionally biased region" description="Basic and acidic residues" evidence="4">
    <location>
        <begin position="711"/>
        <end position="725"/>
    </location>
</feature>
<dbReference type="SUPFAM" id="SSF57850">
    <property type="entry name" value="RING/U-box"/>
    <property type="match status" value="1"/>
</dbReference>
<name>A0A401KNA7_ASPAW</name>
<dbReference type="PANTHER" id="PTHR24148:SF64">
    <property type="entry name" value="HETEROKARYON INCOMPATIBILITY DOMAIN-CONTAINING PROTEIN"/>
    <property type="match status" value="1"/>
</dbReference>
<organism evidence="6 7">
    <name type="scientific">Aspergillus awamori</name>
    <name type="common">Black koji mold</name>
    <dbReference type="NCBI Taxonomy" id="105351"/>
    <lineage>
        <taxon>Eukaryota</taxon>
        <taxon>Fungi</taxon>
        <taxon>Dikarya</taxon>
        <taxon>Ascomycota</taxon>
        <taxon>Pezizomycotina</taxon>
        <taxon>Eurotiomycetes</taxon>
        <taxon>Eurotiomycetidae</taxon>
        <taxon>Eurotiales</taxon>
        <taxon>Aspergillaceae</taxon>
        <taxon>Aspergillus</taxon>
    </lineage>
</organism>
<sequence length="1499" mass="168554">MSLGDPSAKDVALLNQMWARGPPREVLESYPHLRPPISYSCNSCHATIEPSQPRFHCLDCDDFDYCVSCKGDSSKTHAGHVFMRFDNSVEAMDPRAHFRVLFDRESQHAQSADDEGQDIQGADTVQQSPVEIETFSSSCYTPLDVAKEEIRILELLPGRNNQQVACKLTNVPIFGGIKYEALSYTWGTEPENSTIRLNGYNLPVRPGLLEALLALRRREETRFLWIDAICINQSDVHEKSREVQRMRQVYAQASNVVVWLGNSSEDSDVAMDMAAKQSLRIRTERGLNPGWPALDSLIRRRWWSRVWCIQELATAYWSPIVVCGSKMTPWTQLKNCTQRMSDYWASEILADSVNHGLSHYVAFSRHDLTFTGLNSIRSQYTSSVKLGLFDLLCMTLAYQATDPRDKVYALLGLCCSKDRDAIIPDYTKTTREVYFQTTQYLIKESLNCFCFNTNSPCSELFGSKLPSWVSDWSLGASRPPSLWKQAVYFAGQPGPGVCYKPVATRVTDSNTLYVRGTPFENIESVSEIISSDDTWFSNNPTGLYRIIRELERLIAQHWSKRNTSSIYMGTDAIWRTLIADRELPQFSWVSPASDELGRAYGELRKRAWDDLIIKRQRTSEPSTETGPNSGSVDPAQSRSVQDVGIPPGWEQRLSPGGRLYYVNHIAQTTTWTDPRLIMSCIQGLRDSFSKVPKIKSSTEADTGACSQESESETRSRMHSSCHDEADKDDDSECDDDYLEEGDAEKGVSEMIIRAFIYLAKGLASEDIRQGDHITIMLGGDMPFVMRDCDQDTMKLKGAEQESENAPQQLISEAYVHGAMDGRICRLFIIVRTTYFWRAKLAAELRASVTRLSQYSGRSGLEFTEINTRAVNSLSSAGSTQIRFRLHLIVTLGLSFLSKVDKADSVERYNGHKESPVDFATSFEMPPSTKTSWKYLVHHIANMARHSQQKHHFIPRFILRKFAPKDQPPASPALSHGRASRGRDYLVNKVDLHIPVLTQRPLSIEFALVDMYRDPGFDENPYHLEEKLAKLEGRASEIIDKACKAFAGGSNLTLKRIEVDTLRKFLFLMKYRNGGMFDRYNHDDAQNYQADDRARMLVYMKDRGFAKPRDVWFNNLRHMLDVELDAGKRWRETLRDHIYPDDAAMFEHHLLHSFMAFCEPETPGEEFLLTENAFGIFEGPCSTTVNPLSGNPEISVYTEYHNFAPIAPRLTIILRSILLPFPGDEGIAQAPRVEILKALCAAHHRPEMAGSILADMPIHPCKTTYHNSVIDSPAAFHQNDLFNFQCFRLSSTHVATINNLFLEEAYPTGSIVYHSPVSLRASIERYFRETDTRMKQVLDVPNDKRRSYLDALHRILSDMGGSTKCRIHPFSLSAARIRVHMAMNVGLILGMQLLEGQKPGCLPPVYCRLKPINREDPFSDALLSVAAVPAAVPAGGGVPDAVALAALAAAAAVALAGVAGDVAGVGAADDQSSQYSVPRCINIKRPSRLWRPLALARRAV</sequence>
<feature type="domain" description="WW" evidence="5">
    <location>
        <begin position="643"/>
        <end position="676"/>
    </location>
</feature>
<dbReference type="Pfam" id="PF00397">
    <property type="entry name" value="WW"/>
    <property type="match status" value="1"/>
</dbReference>
<dbReference type="Pfam" id="PF14022">
    <property type="entry name" value="DUF4238"/>
    <property type="match status" value="1"/>
</dbReference>
<dbReference type="CDD" id="cd00201">
    <property type="entry name" value="WW"/>
    <property type="match status" value="1"/>
</dbReference>
<dbReference type="Pfam" id="PF00569">
    <property type="entry name" value="ZZ"/>
    <property type="match status" value="1"/>
</dbReference>
<keyword evidence="3" id="KW-0862">Zinc</keyword>
<dbReference type="SMART" id="SM00291">
    <property type="entry name" value="ZnF_ZZ"/>
    <property type="match status" value="1"/>
</dbReference>
<proteinExistence type="predicted"/>
<evidence type="ECO:0000313" key="7">
    <source>
        <dbReference type="Proteomes" id="UP000286921"/>
    </source>
</evidence>
<accession>A0A401KNA7</accession>
<evidence type="ECO:0000256" key="4">
    <source>
        <dbReference type="SAM" id="MobiDB-lite"/>
    </source>
</evidence>
<dbReference type="InterPro" id="IPR010730">
    <property type="entry name" value="HET"/>
</dbReference>
<evidence type="ECO:0000259" key="5">
    <source>
        <dbReference type="PROSITE" id="PS50020"/>
    </source>
</evidence>
<dbReference type="InterPro" id="IPR000433">
    <property type="entry name" value="Znf_ZZ"/>
</dbReference>
<feature type="compositionally biased region" description="Acidic residues" evidence="4">
    <location>
        <begin position="726"/>
        <end position="740"/>
    </location>
</feature>
<dbReference type="Gene3D" id="2.20.70.10">
    <property type="match status" value="1"/>
</dbReference>
<evidence type="ECO:0000313" key="6">
    <source>
        <dbReference type="EMBL" id="GCB20755.1"/>
    </source>
</evidence>
<dbReference type="SUPFAM" id="SSF51045">
    <property type="entry name" value="WW domain"/>
    <property type="match status" value="1"/>
</dbReference>
<dbReference type="PANTHER" id="PTHR24148">
    <property type="entry name" value="ANKYRIN REPEAT DOMAIN-CONTAINING PROTEIN 39 HOMOLOG-RELATED"/>
    <property type="match status" value="1"/>
</dbReference>
<evidence type="ECO:0000256" key="2">
    <source>
        <dbReference type="ARBA" id="ARBA00022771"/>
    </source>
</evidence>
<dbReference type="InterPro" id="IPR001202">
    <property type="entry name" value="WW_dom"/>
</dbReference>
<keyword evidence="7" id="KW-1185">Reference proteome</keyword>
<feature type="region of interest" description="Disordered" evidence="4">
    <location>
        <begin position="695"/>
        <end position="740"/>
    </location>
</feature>
<keyword evidence="2" id="KW-0863">Zinc-finger</keyword>
<dbReference type="SMART" id="SM00456">
    <property type="entry name" value="WW"/>
    <property type="match status" value="1"/>
</dbReference>
<feature type="region of interest" description="Disordered" evidence="4">
    <location>
        <begin position="614"/>
        <end position="649"/>
    </location>
</feature>